<keyword evidence="1" id="KW-1133">Transmembrane helix</keyword>
<evidence type="ECO:0000313" key="2">
    <source>
        <dbReference type="EMBL" id="GJD47183.1"/>
    </source>
</evidence>
<feature type="transmembrane region" description="Helical" evidence="1">
    <location>
        <begin position="24"/>
        <end position="42"/>
    </location>
</feature>
<keyword evidence="1" id="KW-0812">Transmembrane</keyword>
<reference evidence="2 3" key="1">
    <citation type="journal article" date="2021" name="Front. Microbiol.">
        <title>Comprehensive Comparative Genomics and Phenotyping of Methylobacterium Species.</title>
        <authorList>
            <person name="Alessa O."/>
            <person name="Ogura Y."/>
            <person name="Fujitani Y."/>
            <person name="Takami H."/>
            <person name="Hayashi T."/>
            <person name="Sahin N."/>
            <person name="Tani A."/>
        </authorList>
    </citation>
    <scope>NUCLEOTIDE SEQUENCE [LARGE SCALE GENOMIC DNA]</scope>
    <source>
        <strain evidence="2 3">DSM 23679</strain>
    </source>
</reference>
<name>A0ABQ4QPH1_9HYPH</name>
<proteinExistence type="predicted"/>
<gene>
    <name evidence="2" type="ORF">AFCDBAGC_5069</name>
</gene>
<keyword evidence="1" id="KW-0472">Membrane</keyword>
<dbReference type="EMBL" id="BPQG01000123">
    <property type="protein sequence ID" value="GJD47183.1"/>
    <property type="molecule type" value="Genomic_DNA"/>
</dbReference>
<evidence type="ECO:0000313" key="3">
    <source>
        <dbReference type="Proteomes" id="UP001055117"/>
    </source>
</evidence>
<sequence length="50" mass="5227">MGVGGFLVAYVSITVLISNGLDNALMMVFGSGVVASVALMAFQIRANHKR</sequence>
<keyword evidence="3" id="KW-1185">Reference proteome</keyword>
<comment type="caution">
    <text evidence="2">The sequence shown here is derived from an EMBL/GenBank/DDBJ whole genome shotgun (WGS) entry which is preliminary data.</text>
</comment>
<evidence type="ECO:0000256" key="1">
    <source>
        <dbReference type="SAM" id="Phobius"/>
    </source>
</evidence>
<dbReference type="Proteomes" id="UP001055117">
    <property type="component" value="Unassembled WGS sequence"/>
</dbReference>
<accession>A0ABQ4QPH1</accession>
<organism evidence="2 3">
    <name type="scientific">Methylobacterium cerastii</name>
    <dbReference type="NCBI Taxonomy" id="932741"/>
    <lineage>
        <taxon>Bacteria</taxon>
        <taxon>Pseudomonadati</taxon>
        <taxon>Pseudomonadota</taxon>
        <taxon>Alphaproteobacteria</taxon>
        <taxon>Hyphomicrobiales</taxon>
        <taxon>Methylobacteriaceae</taxon>
        <taxon>Methylobacterium</taxon>
    </lineage>
</organism>
<protein>
    <submittedName>
        <fullName evidence="2">Uncharacterized protein</fullName>
    </submittedName>
</protein>